<organism evidence="1 2">
    <name type="scientific">Acaulospora morrowiae</name>
    <dbReference type="NCBI Taxonomy" id="94023"/>
    <lineage>
        <taxon>Eukaryota</taxon>
        <taxon>Fungi</taxon>
        <taxon>Fungi incertae sedis</taxon>
        <taxon>Mucoromycota</taxon>
        <taxon>Glomeromycotina</taxon>
        <taxon>Glomeromycetes</taxon>
        <taxon>Diversisporales</taxon>
        <taxon>Acaulosporaceae</taxon>
        <taxon>Acaulospora</taxon>
    </lineage>
</organism>
<proteinExistence type="predicted"/>
<keyword evidence="2" id="KW-1185">Reference proteome</keyword>
<protein>
    <submittedName>
        <fullName evidence="1">9599_t:CDS:1</fullName>
    </submittedName>
</protein>
<gene>
    <name evidence="1" type="ORF">AMORRO_LOCUS8803</name>
</gene>
<dbReference type="SUPFAM" id="SSF52047">
    <property type="entry name" value="RNI-like"/>
    <property type="match status" value="1"/>
</dbReference>
<dbReference type="Proteomes" id="UP000789342">
    <property type="component" value="Unassembled WGS sequence"/>
</dbReference>
<accession>A0A9N9GT42</accession>
<evidence type="ECO:0000313" key="2">
    <source>
        <dbReference type="Proteomes" id="UP000789342"/>
    </source>
</evidence>
<comment type="caution">
    <text evidence="1">The sequence shown here is derived from an EMBL/GenBank/DDBJ whole genome shotgun (WGS) entry which is preliminary data.</text>
</comment>
<reference evidence="1" key="1">
    <citation type="submission" date="2021-06" db="EMBL/GenBank/DDBJ databases">
        <authorList>
            <person name="Kallberg Y."/>
            <person name="Tangrot J."/>
            <person name="Rosling A."/>
        </authorList>
    </citation>
    <scope>NUCLEOTIDE SEQUENCE</scope>
    <source>
        <strain evidence="1">CL551</strain>
    </source>
</reference>
<dbReference type="EMBL" id="CAJVPV010007925">
    <property type="protein sequence ID" value="CAG8624374.1"/>
    <property type="molecule type" value="Genomic_DNA"/>
</dbReference>
<name>A0A9N9GT42_9GLOM</name>
<dbReference type="AlphaFoldDB" id="A0A9N9GT42"/>
<dbReference type="OrthoDB" id="2320852at2759"/>
<sequence>MGLILNLDIISEILNFLKYDQNSLHSCILLNTSWCKVAIPYLWKFVINDYYFQDANNKKSALITRTIISCMTPQARETLRYNGIQLPFYPKKPLFNYPKYWRKLSPLQIESMRRNILDNGEMKTRRQVADDGRLRTNQYLEILVEKELYKLFISSCPNIHHLILSKYSLIKFPCLTRCLEFLRIFEYGDMKNYVNESLFSSIYSVRFLELSEICHNVERLILRKYNRYLEDNRGLVKFIQSQRSLKFVELEYHEGVTDKRNQIATTWTSLVETALISKSSSITHLSFKNGFCIKPESFTNLKFLKVHGIKIWSTGLSNSCHFPNLEILHVFHDDITPFNTYIDIISRTGKTLRSIVLEAIFTFEPSEDFINYTRLITSKCPNLRFCSFFCTSDLMNVFPKDFEVFLETCKQLEGIILHLDDQVDQSRFFEILANKAPDTLKLLLIDCNDENWCFSSEALESFFENWASRHLGLLSIFFCNDDAFSNEEYDIFQKYVNRGVVKLGRIDDIDDIELLKEIEGTFEWA</sequence>
<evidence type="ECO:0000313" key="1">
    <source>
        <dbReference type="EMBL" id="CAG8624374.1"/>
    </source>
</evidence>